<feature type="non-terminal residue" evidence="1">
    <location>
        <position position="137"/>
    </location>
</feature>
<evidence type="ECO:0000313" key="1">
    <source>
        <dbReference type="EMBL" id="CAG8748147.1"/>
    </source>
</evidence>
<name>A0ACA9QGY6_9GLOM</name>
<feature type="non-terminal residue" evidence="1">
    <location>
        <position position="1"/>
    </location>
</feature>
<protein>
    <submittedName>
        <fullName evidence="1">4893_t:CDS:1</fullName>
    </submittedName>
</protein>
<sequence>HDYPSGLFVEKAGIEICLVGDSLGMVALGHQATNPLTMEEMLHHCRAVARGAKSPFLIGDMPFGSYETSPTDALRNAIRFIKEGNMEGVKIEGGVEMSETVKKITTTGIPVLGHVGLMPQRQSSLGGYRVQGKTAKK</sequence>
<comment type="caution">
    <text evidence="1">The sequence shown here is derived from an EMBL/GenBank/DDBJ whole genome shotgun (WGS) entry which is preliminary data.</text>
</comment>
<proteinExistence type="predicted"/>
<dbReference type="EMBL" id="CAJVPT010051619">
    <property type="protein sequence ID" value="CAG8748147.1"/>
    <property type="molecule type" value="Genomic_DNA"/>
</dbReference>
<organism evidence="1 2">
    <name type="scientific">Acaulospora colombiana</name>
    <dbReference type="NCBI Taxonomy" id="27376"/>
    <lineage>
        <taxon>Eukaryota</taxon>
        <taxon>Fungi</taxon>
        <taxon>Fungi incertae sedis</taxon>
        <taxon>Mucoromycota</taxon>
        <taxon>Glomeromycotina</taxon>
        <taxon>Glomeromycetes</taxon>
        <taxon>Diversisporales</taxon>
        <taxon>Acaulosporaceae</taxon>
        <taxon>Acaulospora</taxon>
    </lineage>
</organism>
<gene>
    <name evidence="1" type="ORF">ACOLOM_LOCUS12559</name>
</gene>
<accession>A0ACA9QGY6</accession>
<reference evidence="1" key="1">
    <citation type="submission" date="2021-06" db="EMBL/GenBank/DDBJ databases">
        <authorList>
            <person name="Kallberg Y."/>
            <person name="Tangrot J."/>
            <person name="Rosling A."/>
        </authorList>
    </citation>
    <scope>NUCLEOTIDE SEQUENCE</scope>
    <source>
        <strain evidence="1">CL356</strain>
    </source>
</reference>
<evidence type="ECO:0000313" key="2">
    <source>
        <dbReference type="Proteomes" id="UP000789525"/>
    </source>
</evidence>
<keyword evidence="2" id="KW-1185">Reference proteome</keyword>
<dbReference type="Proteomes" id="UP000789525">
    <property type="component" value="Unassembled WGS sequence"/>
</dbReference>